<dbReference type="AlphaFoldDB" id="A0A418MI52"/>
<dbReference type="InterPro" id="IPR015422">
    <property type="entry name" value="PyrdxlP-dep_Trfase_small"/>
</dbReference>
<dbReference type="Gene3D" id="3.90.1150.10">
    <property type="entry name" value="Aspartate Aminotransferase, domain 1"/>
    <property type="match status" value="1"/>
</dbReference>
<evidence type="ECO:0000313" key="4">
    <source>
        <dbReference type="EMBL" id="RIV27104.1"/>
    </source>
</evidence>
<protein>
    <submittedName>
        <fullName evidence="4">Pyridoxal phosphate-dependent aminotransferase family protein</fullName>
    </submittedName>
</protein>
<dbReference type="RefSeq" id="WP_119665956.1">
    <property type="nucleotide sequence ID" value="NZ_QXED01000001.1"/>
</dbReference>
<dbReference type="InterPro" id="IPR015421">
    <property type="entry name" value="PyrdxlP-dep_Trfase_major"/>
</dbReference>
<dbReference type="PANTHER" id="PTHR13693">
    <property type="entry name" value="CLASS II AMINOTRANSFERASE/8-AMINO-7-OXONONANOATE SYNTHASE"/>
    <property type="match status" value="1"/>
</dbReference>
<evidence type="ECO:0000256" key="1">
    <source>
        <dbReference type="ARBA" id="ARBA00001933"/>
    </source>
</evidence>
<proteinExistence type="predicted"/>
<dbReference type="InterPro" id="IPR004839">
    <property type="entry name" value="Aminotransferase_I/II_large"/>
</dbReference>
<dbReference type="GO" id="GO:0008483">
    <property type="term" value="F:transaminase activity"/>
    <property type="evidence" value="ECO:0007669"/>
    <property type="project" value="UniProtKB-KW"/>
</dbReference>
<accession>A0A418MI52</accession>
<name>A0A418MI52_9BACT</name>
<organism evidence="4 5">
    <name type="scientific">Fibrisoma montanum</name>
    <dbReference type="NCBI Taxonomy" id="2305895"/>
    <lineage>
        <taxon>Bacteria</taxon>
        <taxon>Pseudomonadati</taxon>
        <taxon>Bacteroidota</taxon>
        <taxon>Cytophagia</taxon>
        <taxon>Cytophagales</taxon>
        <taxon>Spirosomataceae</taxon>
        <taxon>Fibrisoma</taxon>
    </lineage>
</organism>
<keyword evidence="5" id="KW-1185">Reference proteome</keyword>
<dbReference type="Pfam" id="PF00155">
    <property type="entry name" value="Aminotran_1_2"/>
    <property type="match status" value="1"/>
</dbReference>
<dbReference type="Proteomes" id="UP000283523">
    <property type="component" value="Unassembled WGS sequence"/>
</dbReference>
<evidence type="ECO:0000259" key="3">
    <source>
        <dbReference type="Pfam" id="PF00155"/>
    </source>
</evidence>
<dbReference type="InterPro" id="IPR015424">
    <property type="entry name" value="PyrdxlP-dep_Trfase"/>
</dbReference>
<evidence type="ECO:0000256" key="2">
    <source>
        <dbReference type="ARBA" id="ARBA00022679"/>
    </source>
</evidence>
<dbReference type="EMBL" id="QXED01000001">
    <property type="protein sequence ID" value="RIV27104.1"/>
    <property type="molecule type" value="Genomic_DNA"/>
</dbReference>
<dbReference type="GO" id="GO:0030170">
    <property type="term" value="F:pyridoxal phosphate binding"/>
    <property type="evidence" value="ECO:0007669"/>
    <property type="project" value="InterPro"/>
</dbReference>
<dbReference type="OrthoDB" id="846426at2"/>
<keyword evidence="2 4" id="KW-0808">Transferase</keyword>
<reference evidence="4 5" key="1">
    <citation type="submission" date="2018-08" db="EMBL/GenBank/DDBJ databases">
        <title>Fibrisoma montanum sp. nov., isolated from Danxia mountain soil.</title>
        <authorList>
            <person name="Huang Y."/>
        </authorList>
    </citation>
    <scope>NUCLEOTIDE SEQUENCE [LARGE SCALE GENOMIC DNA]</scope>
    <source>
        <strain evidence="4 5">HYT19</strain>
    </source>
</reference>
<comment type="caution">
    <text evidence="4">The sequence shown here is derived from an EMBL/GenBank/DDBJ whole genome shotgun (WGS) entry which is preliminary data.</text>
</comment>
<feature type="domain" description="Aminotransferase class I/classII large" evidence="3">
    <location>
        <begin position="175"/>
        <end position="347"/>
    </location>
</feature>
<dbReference type="InterPro" id="IPR050087">
    <property type="entry name" value="AON_synthase_class-II"/>
</dbReference>
<gene>
    <name evidence="4" type="ORF">DYU11_01955</name>
</gene>
<dbReference type="Gene3D" id="3.40.640.10">
    <property type="entry name" value="Type I PLP-dependent aspartate aminotransferase-like (Major domain)"/>
    <property type="match status" value="1"/>
</dbReference>
<sequence>MTTAFTVDHLPGRTIRHEGQHYLFFSGTAYLGLPQNAAFQQVLIDSIGSYGTSFGSSRNGNLQLAVYQQAEAQLAAFVGAETALTLSSGMMAGQAVVNYLRAQRYEFVYGPSTHPALWHEPDLILPAIPFAEWVEQIPNVVATVGRVAIVLNSLDAVRSQAYSFEWVSRLPADVPITLVVDDSHGLGIIGEGGSGIWRQIPRLPSVQLLVTASLAKAMGLPGGVILGDAETLGAIRRTPFFGGCSPMPPAYLQAYLQADELYRQAREKLRQNVVLAEELLMPTGWFTHAPGYPVFYTEHDELYPYLLEKGIFLYSFAYPTAADRANTRVVISAFHEPEDIERLAQHINEFISSTQG</sequence>
<dbReference type="SUPFAM" id="SSF53383">
    <property type="entry name" value="PLP-dependent transferases"/>
    <property type="match status" value="1"/>
</dbReference>
<comment type="cofactor">
    <cofactor evidence="1">
        <name>pyridoxal 5'-phosphate</name>
        <dbReference type="ChEBI" id="CHEBI:597326"/>
    </cofactor>
</comment>
<keyword evidence="4" id="KW-0032">Aminotransferase</keyword>
<evidence type="ECO:0000313" key="5">
    <source>
        <dbReference type="Proteomes" id="UP000283523"/>
    </source>
</evidence>